<dbReference type="EMBL" id="WJXW01000015">
    <property type="protein sequence ID" value="KAF9729933.1"/>
    <property type="molecule type" value="Genomic_DNA"/>
</dbReference>
<evidence type="ECO:0008006" key="4">
    <source>
        <dbReference type="Google" id="ProtNLM"/>
    </source>
</evidence>
<reference evidence="2" key="1">
    <citation type="journal article" date="2020" name="Mol. Plant Microbe Interact.">
        <title>Genome Sequence of the Biocontrol Agent Coniothyrium minitans strain Conio (IMI 134523).</title>
        <authorList>
            <person name="Patel D."/>
            <person name="Shittu T.A."/>
            <person name="Baroncelli R."/>
            <person name="Muthumeenakshi S."/>
            <person name="Osborne T.H."/>
            <person name="Janganan T.K."/>
            <person name="Sreenivasaprasad S."/>
        </authorList>
    </citation>
    <scope>NUCLEOTIDE SEQUENCE</scope>
    <source>
        <strain evidence="2">Conio</strain>
    </source>
</reference>
<dbReference type="Proteomes" id="UP000756921">
    <property type="component" value="Unassembled WGS sequence"/>
</dbReference>
<gene>
    <name evidence="2" type="ORF">PMIN01_11866</name>
</gene>
<name>A0A9P6G744_9PLEO</name>
<dbReference type="AlphaFoldDB" id="A0A9P6G744"/>
<accession>A0A9P6G744</accession>
<dbReference type="CDD" id="cd14688">
    <property type="entry name" value="bZIP_YAP"/>
    <property type="match status" value="1"/>
</dbReference>
<evidence type="ECO:0000313" key="3">
    <source>
        <dbReference type="Proteomes" id="UP000756921"/>
    </source>
</evidence>
<feature type="region of interest" description="Disordered" evidence="1">
    <location>
        <begin position="1"/>
        <end position="23"/>
    </location>
</feature>
<evidence type="ECO:0000256" key="1">
    <source>
        <dbReference type="SAM" id="MobiDB-lite"/>
    </source>
</evidence>
<proteinExistence type="predicted"/>
<feature type="compositionally biased region" description="Polar residues" evidence="1">
    <location>
        <begin position="10"/>
        <end position="19"/>
    </location>
</feature>
<dbReference type="PANTHER" id="PTHR42070">
    <property type="entry name" value="FILAMENT ASSOCIATED PROTEIN, PUTATIVE (AFU_ORTHOLOGUE AFUA_8G06630)-RELATED"/>
    <property type="match status" value="1"/>
</dbReference>
<comment type="caution">
    <text evidence="2">The sequence shown here is derived from an EMBL/GenBank/DDBJ whole genome shotgun (WGS) entry which is preliminary data.</text>
</comment>
<evidence type="ECO:0000313" key="2">
    <source>
        <dbReference type="EMBL" id="KAF9729933.1"/>
    </source>
</evidence>
<dbReference type="OrthoDB" id="4505928at2759"/>
<organism evidence="2 3">
    <name type="scientific">Paraphaeosphaeria minitans</name>
    <dbReference type="NCBI Taxonomy" id="565426"/>
    <lineage>
        <taxon>Eukaryota</taxon>
        <taxon>Fungi</taxon>
        <taxon>Dikarya</taxon>
        <taxon>Ascomycota</taxon>
        <taxon>Pezizomycotina</taxon>
        <taxon>Dothideomycetes</taxon>
        <taxon>Pleosporomycetidae</taxon>
        <taxon>Pleosporales</taxon>
        <taxon>Massarineae</taxon>
        <taxon>Didymosphaeriaceae</taxon>
        <taxon>Paraphaeosphaeria</taxon>
    </lineage>
</organism>
<keyword evidence="3" id="KW-1185">Reference proteome</keyword>
<protein>
    <recommendedName>
        <fullName evidence="4">BZIP domain-containing protein</fullName>
    </recommendedName>
</protein>
<dbReference type="PANTHER" id="PTHR42070:SF1">
    <property type="entry name" value="FILAMENT ASSOCIATED PROTEIN, PUTATIVE (AFU_ORTHOLOGUE AFUA_8G06630)-RELATED"/>
    <property type="match status" value="1"/>
</dbReference>
<sequence length="243" mass="26878">MNDFKKAQNLARTRGNQRQSRARRKEYLHELEARLREYEQVGIEASAEIQGAARKVLDENRRLRALLHERGVSDSDIVAAMGGLSDPSYDQFSTSASLSALLEKEMTCNTPAFVTSPVSPHPSNARNDSHTTTIPPLKMPMSCFSALSSNDSSSPHSVVPGVGTPPPSFHGTPYMYISTPKPEIGSGEVPPYSQSLGHTWPHLHEQQQYHMHQQQYVADPTSYYNATSCVNAANIIQGTWRPT</sequence>